<dbReference type="GO" id="GO:0051782">
    <property type="term" value="P:negative regulation of cell division"/>
    <property type="evidence" value="ECO:0007669"/>
    <property type="project" value="TreeGrafter"/>
</dbReference>
<gene>
    <name evidence="4" type="ORF">COY51_01770</name>
</gene>
<evidence type="ECO:0000256" key="1">
    <source>
        <dbReference type="ARBA" id="ARBA00022741"/>
    </source>
</evidence>
<dbReference type="FunFam" id="3.40.50.300:FF:001573">
    <property type="entry name" value="Carbon monoxide dehydrogenase accessory protein CooC"/>
    <property type="match status" value="1"/>
</dbReference>
<dbReference type="GO" id="GO:0005524">
    <property type="term" value="F:ATP binding"/>
    <property type="evidence" value="ECO:0007669"/>
    <property type="project" value="UniProtKB-KW"/>
</dbReference>
<dbReference type="EMBL" id="PFMS01000033">
    <property type="protein sequence ID" value="PIZ16849.1"/>
    <property type="molecule type" value="Genomic_DNA"/>
</dbReference>
<dbReference type="Gene3D" id="3.40.50.300">
    <property type="entry name" value="P-loop containing nucleotide triphosphate hydrolases"/>
    <property type="match status" value="1"/>
</dbReference>
<proteinExistence type="predicted"/>
<reference evidence="5" key="1">
    <citation type="submission" date="2017-09" db="EMBL/GenBank/DDBJ databases">
        <title>Depth-based differentiation of microbial function through sediment-hosted aquifers and enrichment of novel symbionts in the deep terrestrial subsurface.</title>
        <authorList>
            <person name="Probst A.J."/>
            <person name="Ladd B."/>
            <person name="Jarett J.K."/>
            <person name="Geller-Mcgrath D.E."/>
            <person name="Sieber C.M.K."/>
            <person name="Emerson J.B."/>
            <person name="Anantharaman K."/>
            <person name="Thomas B.C."/>
            <person name="Malmstrom R."/>
            <person name="Stieglmeier M."/>
            <person name="Klingl A."/>
            <person name="Woyke T."/>
            <person name="Ryan C.M."/>
            <person name="Banfield J.F."/>
        </authorList>
    </citation>
    <scope>NUCLEOTIDE SEQUENCE [LARGE SCALE GENOMIC DNA]</scope>
</reference>
<evidence type="ECO:0000313" key="4">
    <source>
        <dbReference type="EMBL" id="PIZ16849.1"/>
    </source>
</evidence>
<keyword evidence="1" id="KW-0547">Nucleotide-binding</keyword>
<dbReference type="GO" id="GO:0009898">
    <property type="term" value="C:cytoplasmic side of plasma membrane"/>
    <property type="evidence" value="ECO:0007669"/>
    <property type="project" value="TreeGrafter"/>
</dbReference>
<dbReference type="Pfam" id="PF01656">
    <property type="entry name" value="CbiA"/>
    <property type="match status" value="1"/>
</dbReference>
<dbReference type="InterPro" id="IPR014433">
    <property type="entry name" value="CooC"/>
</dbReference>
<dbReference type="Proteomes" id="UP000234145">
    <property type="component" value="Unassembled WGS sequence"/>
</dbReference>
<organism evidence="4 5">
    <name type="scientific">Candidatus Desantisbacteria bacterium CG_4_10_14_0_8_um_filter_39_17</name>
    <dbReference type="NCBI Taxonomy" id="1974542"/>
    <lineage>
        <taxon>Bacteria</taxon>
        <taxon>Candidatus Desantisiibacteriota</taxon>
    </lineage>
</organism>
<comment type="caution">
    <text evidence="4">The sequence shown here is derived from an EMBL/GenBank/DDBJ whole genome shotgun (WGS) entry which is preliminary data.</text>
</comment>
<dbReference type="GO" id="GO:0005829">
    <property type="term" value="C:cytosol"/>
    <property type="evidence" value="ECO:0007669"/>
    <property type="project" value="TreeGrafter"/>
</dbReference>
<dbReference type="SUPFAM" id="SSF52540">
    <property type="entry name" value="P-loop containing nucleoside triphosphate hydrolases"/>
    <property type="match status" value="1"/>
</dbReference>
<protein>
    <submittedName>
        <fullName evidence="4">Carbon monoxide dehydrogenase</fullName>
    </submittedName>
</protein>
<feature type="domain" description="CobQ/CobB/MinD/ParA nucleotide binding" evidence="3">
    <location>
        <begin position="3"/>
        <end position="231"/>
    </location>
</feature>
<sequence>MKIAVSGKGGVGKTTLVAILAKLFKDNGQKVFVIDADPDTNLALTLGFPDSSKIVPLVQMKELIEKRTGAKPGASSPYFKLNPKVDDIPDKYFTVHNGIKLAVMGTVRGGGLGCTCPENAFLKALLRHLIVEREEVVILDMEAGIEHLGRGTVEAIDKLIVVVEPGIKSIETAHRIKKLAEDIGLKNIAIVENKVRNTSDRKFIEENLNEFDILGYILYDEKIIEADLKSLPPFEYAPEILEDGKKIIERLKQ</sequence>
<keyword evidence="2" id="KW-0067">ATP-binding</keyword>
<dbReference type="CDD" id="cd02034">
    <property type="entry name" value="CooC1"/>
    <property type="match status" value="1"/>
</dbReference>
<dbReference type="InterPro" id="IPR002586">
    <property type="entry name" value="CobQ/CobB/MinD/ParA_Nub-bd_dom"/>
</dbReference>
<name>A0A2H9PCD2_9BACT</name>
<dbReference type="PIRSF" id="PIRSF005647">
    <property type="entry name" value="CooC"/>
    <property type="match status" value="1"/>
</dbReference>
<dbReference type="AlphaFoldDB" id="A0A2H9PCD2"/>
<dbReference type="PANTHER" id="PTHR43384:SF6">
    <property type="entry name" value="SEPTUM SITE-DETERMINING PROTEIN MIND HOMOLOG, CHLOROPLASTIC"/>
    <property type="match status" value="1"/>
</dbReference>
<dbReference type="InterPro" id="IPR050625">
    <property type="entry name" value="ParA/MinD_ATPase"/>
</dbReference>
<dbReference type="PANTHER" id="PTHR43384">
    <property type="entry name" value="SEPTUM SITE-DETERMINING PROTEIN MIND HOMOLOG, CHLOROPLASTIC-RELATED"/>
    <property type="match status" value="1"/>
</dbReference>
<evidence type="ECO:0000256" key="2">
    <source>
        <dbReference type="ARBA" id="ARBA00022840"/>
    </source>
</evidence>
<evidence type="ECO:0000313" key="5">
    <source>
        <dbReference type="Proteomes" id="UP000234145"/>
    </source>
</evidence>
<dbReference type="GO" id="GO:0016887">
    <property type="term" value="F:ATP hydrolysis activity"/>
    <property type="evidence" value="ECO:0007669"/>
    <property type="project" value="TreeGrafter"/>
</dbReference>
<accession>A0A2H9PCD2</accession>
<dbReference type="InterPro" id="IPR027417">
    <property type="entry name" value="P-loop_NTPase"/>
</dbReference>
<evidence type="ECO:0000259" key="3">
    <source>
        <dbReference type="Pfam" id="PF01656"/>
    </source>
</evidence>